<proteinExistence type="predicted"/>
<feature type="transmembrane region" description="Helical" evidence="1">
    <location>
        <begin position="178"/>
        <end position="198"/>
    </location>
</feature>
<protein>
    <submittedName>
        <fullName evidence="3">Mechanosensitive ion channel family protein</fullName>
    </submittedName>
</protein>
<dbReference type="RefSeq" id="WP_208338253.1">
    <property type="nucleotide sequence ID" value="NZ_CAWQFN010000041.1"/>
</dbReference>
<feature type="transmembrane region" description="Helical" evidence="1">
    <location>
        <begin position="109"/>
        <end position="133"/>
    </location>
</feature>
<gene>
    <name evidence="3" type="ORF">G7B40_004080</name>
</gene>
<dbReference type="Proteomes" id="UP000667802">
    <property type="component" value="Unassembled WGS sequence"/>
</dbReference>
<dbReference type="AlphaFoldDB" id="A0AAP5I2Z6"/>
<feature type="transmembrane region" description="Helical" evidence="1">
    <location>
        <begin position="68"/>
        <end position="89"/>
    </location>
</feature>
<dbReference type="EMBL" id="JAALHA020000001">
    <property type="protein sequence ID" value="MDR9893755.1"/>
    <property type="molecule type" value="Genomic_DNA"/>
</dbReference>
<keyword evidence="1" id="KW-1133">Transmembrane helix</keyword>
<dbReference type="InterPro" id="IPR010920">
    <property type="entry name" value="LSM_dom_sf"/>
</dbReference>
<feature type="domain" description="Mechanosensitive ion channel MscS" evidence="2">
    <location>
        <begin position="196"/>
        <end position="265"/>
    </location>
</feature>
<keyword evidence="1" id="KW-0812">Transmembrane</keyword>
<reference evidence="4" key="1">
    <citation type="journal article" date="2021" name="Science">
        <title>Hunting the eagle killer: A cyanobacterial neurotoxin causes vacuolar myelinopathy.</title>
        <authorList>
            <person name="Breinlinger S."/>
            <person name="Phillips T.J."/>
            <person name="Haram B.N."/>
            <person name="Mares J."/>
            <person name="Martinez Yerena J.A."/>
            <person name="Hrouzek P."/>
            <person name="Sobotka R."/>
            <person name="Henderson W.M."/>
            <person name="Schmieder P."/>
            <person name="Williams S.M."/>
            <person name="Lauderdale J.D."/>
            <person name="Wilde H.D."/>
            <person name="Gerrin W."/>
            <person name="Kust A."/>
            <person name="Washington J.W."/>
            <person name="Wagner C."/>
            <person name="Geier B."/>
            <person name="Liebeke M."/>
            <person name="Enke H."/>
            <person name="Niedermeyer T.H.J."/>
            <person name="Wilde S.B."/>
        </authorList>
    </citation>
    <scope>NUCLEOTIDE SEQUENCE [LARGE SCALE GENOMIC DNA]</scope>
    <source>
        <strain evidence="4">Thurmond2011</strain>
    </source>
</reference>
<name>A0AAP5I2Z6_9CYAN</name>
<comment type="caution">
    <text evidence="3">The sequence shown here is derived from an EMBL/GenBank/DDBJ whole genome shotgun (WGS) entry which is preliminary data.</text>
</comment>
<dbReference type="InterPro" id="IPR006685">
    <property type="entry name" value="MscS_channel_2nd"/>
</dbReference>
<evidence type="ECO:0000313" key="4">
    <source>
        <dbReference type="Proteomes" id="UP000667802"/>
    </source>
</evidence>
<feature type="transmembrane region" description="Helical" evidence="1">
    <location>
        <begin position="41"/>
        <end position="61"/>
    </location>
</feature>
<organism evidence="3 4">
    <name type="scientific">Aetokthonos hydrillicola Thurmond2011</name>
    <dbReference type="NCBI Taxonomy" id="2712845"/>
    <lineage>
        <taxon>Bacteria</taxon>
        <taxon>Bacillati</taxon>
        <taxon>Cyanobacteriota</taxon>
        <taxon>Cyanophyceae</taxon>
        <taxon>Nostocales</taxon>
        <taxon>Hapalosiphonaceae</taxon>
        <taxon>Aetokthonos</taxon>
    </lineage>
</organism>
<dbReference type="Gene3D" id="1.10.287.1260">
    <property type="match status" value="1"/>
</dbReference>
<evidence type="ECO:0000259" key="2">
    <source>
        <dbReference type="Pfam" id="PF00924"/>
    </source>
</evidence>
<dbReference type="PANTHER" id="PTHR30221">
    <property type="entry name" value="SMALL-CONDUCTANCE MECHANOSENSITIVE CHANNEL"/>
    <property type="match status" value="1"/>
</dbReference>
<dbReference type="GO" id="GO:0008381">
    <property type="term" value="F:mechanosensitive monoatomic ion channel activity"/>
    <property type="evidence" value="ECO:0007669"/>
    <property type="project" value="InterPro"/>
</dbReference>
<dbReference type="GO" id="GO:0016020">
    <property type="term" value="C:membrane"/>
    <property type="evidence" value="ECO:0007669"/>
    <property type="project" value="InterPro"/>
</dbReference>
<sequence>MFLILTGTPQPIGSASAKLQQPLFLIPTSGEITSFGSTLVISLLIALLSYVAIFYGLRLLFRRWQNEIGLVTLNISQIPVLAILILFSLKTSFQRLSQTIVLEWTDRLLTALMVAAVSYWVAQLFTQVIGYYLKKYAQQSEAMWDDVLIPLLEGVVPVIVYLFGIFLFLQSFNIDLTGIWVALGGATFVIGFALKDILANFFSGLVLLIDTPFQFGDVISLPNGSLAVIKKVGIRLTNLFLIENHCELFIPNGSLESQNIMNLSRPGPFYYYSLHLPLRADTAPDKAKKIISEVILAHPDTLGNIDEKLRVLDTYYEFENNEFSDYKRSKKEAGKRRLIAERHLNNKLIEIKQTLQDLADKIQMFEKGGLDIEESRTIQNYYLDITTSIGLEVMKERSGKRRLLSLEESQILENTLIGLVRNWYKIWSQDPDLIEEDPYFLEEEWERKIQLLKRRINKVFIKISQPSIDEQRLDDYTLSIIRWLNQNFKSTQPVWQDPKVWADGIRIADTIATMDYVVKFYVDNIKLEQCQRGNRIKSEVQGELIRQMKQLYIYR</sequence>
<evidence type="ECO:0000313" key="3">
    <source>
        <dbReference type="EMBL" id="MDR9893755.1"/>
    </source>
</evidence>
<dbReference type="InterPro" id="IPR011014">
    <property type="entry name" value="MscS_channel_TM-2"/>
</dbReference>
<dbReference type="SUPFAM" id="SSF82861">
    <property type="entry name" value="Mechanosensitive channel protein MscS (YggB), transmembrane region"/>
    <property type="match status" value="1"/>
</dbReference>
<keyword evidence="4" id="KW-1185">Reference proteome</keyword>
<dbReference type="InterPro" id="IPR045275">
    <property type="entry name" value="MscS_archaea/bacteria_type"/>
</dbReference>
<feature type="transmembrane region" description="Helical" evidence="1">
    <location>
        <begin position="154"/>
        <end position="172"/>
    </location>
</feature>
<dbReference type="SUPFAM" id="SSF50182">
    <property type="entry name" value="Sm-like ribonucleoproteins"/>
    <property type="match status" value="1"/>
</dbReference>
<evidence type="ECO:0000256" key="1">
    <source>
        <dbReference type="SAM" id="Phobius"/>
    </source>
</evidence>
<keyword evidence="1" id="KW-0472">Membrane</keyword>
<dbReference type="PANTHER" id="PTHR30221:SF1">
    <property type="entry name" value="SMALL-CONDUCTANCE MECHANOSENSITIVE CHANNEL"/>
    <property type="match status" value="1"/>
</dbReference>
<dbReference type="Pfam" id="PF00924">
    <property type="entry name" value="MS_channel_2nd"/>
    <property type="match status" value="1"/>
</dbReference>
<accession>A0AAP5I2Z6</accession>